<evidence type="ECO:0000256" key="6">
    <source>
        <dbReference type="ARBA" id="ARBA00023163"/>
    </source>
</evidence>
<dbReference type="Gene3D" id="3.40.50.2300">
    <property type="match status" value="1"/>
</dbReference>
<evidence type="ECO:0000256" key="2">
    <source>
        <dbReference type="ARBA" id="ARBA00022553"/>
    </source>
</evidence>
<gene>
    <name evidence="11" type="primary">srrA_4</name>
    <name evidence="11" type="ORF">BACCIP111895_02665</name>
</gene>
<dbReference type="SMART" id="SM00448">
    <property type="entry name" value="REC"/>
    <property type="match status" value="1"/>
</dbReference>
<dbReference type="Proteomes" id="UP000838308">
    <property type="component" value="Unassembled WGS sequence"/>
</dbReference>
<dbReference type="PANTHER" id="PTHR48111">
    <property type="entry name" value="REGULATOR OF RPOS"/>
    <property type="match status" value="1"/>
</dbReference>
<keyword evidence="2 7" id="KW-0597">Phosphoprotein</keyword>
<dbReference type="Gene3D" id="1.10.10.10">
    <property type="entry name" value="Winged helix-like DNA-binding domain superfamily/Winged helix DNA-binding domain"/>
    <property type="match status" value="1"/>
</dbReference>
<feature type="modified residue" description="4-aspartylphosphate" evidence="7">
    <location>
        <position position="52"/>
    </location>
</feature>
<evidence type="ECO:0000259" key="9">
    <source>
        <dbReference type="PROSITE" id="PS50110"/>
    </source>
</evidence>
<evidence type="ECO:0000313" key="12">
    <source>
        <dbReference type="Proteomes" id="UP000838308"/>
    </source>
</evidence>
<accession>A0ABM9ES52</accession>
<proteinExistence type="predicted"/>
<dbReference type="InterPro" id="IPR036388">
    <property type="entry name" value="WH-like_DNA-bd_sf"/>
</dbReference>
<dbReference type="InterPro" id="IPR039420">
    <property type="entry name" value="WalR-like"/>
</dbReference>
<dbReference type="PROSITE" id="PS51755">
    <property type="entry name" value="OMPR_PHOB"/>
    <property type="match status" value="1"/>
</dbReference>
<name>A0ABM9ES52_9BACI</name>
<dbReference type="SUPFAM" id="SSF52172">
    <property type="entry name" value="CheY-like"/>
    <property type="match status" value="1"/>
</dbReference>
<dbReference type="Gene3D" id="6.10.250.690">
    <property type="match status" value="1"/>
</dbReference>
<dbReference type="InterPro" id="IPR001867">
    <property type="entry name" value="OmpR/PhoB-type_DNA-bd"/>
</dbReference>
<dbReference type="PANTHER" id="PTHR48111:SF73">
    <property type="entry name" value="ALKALINE PHOSPHATASE SYNTHESIS TRANSCRIPTIONAL REGULATORY PROTEIN PHOP"/>
    <property type="match status" value="1"/>
</dbReference>
<keyword evidence="12" id="KW-1185">Reference proteome</keyword>
<evidence type="ECO:0000256" key="5">
    <source>
        <dbReference type="ARBA" id="ARBA00023125"/>
    </source>
</evidence>
<feature type="DNA-binding region" description="OmpR/PhoB-type" evidence="8">
    <location>
        <begin position="123"/>
        <end position="223"/>
    </location>
</feature>
<dbReference type="CDD" id="cd17574">
    <property type="entry name" value="REC_OmpR"/>
    <property type="match status" value="1"/>
</dbReference>
<evidence type="ECO:0000313" key="11">
    <source>
        <dbReference type="EMBL" id="CAH2715481.1"/>
    </source>
</evidence>
<protein>
    <submittedName>
        <fullName evidence="11">Transcriptional regulatory protein SrrA</fullName>
    </submittedName>
</protein>
<evidence type="ECO:0000256" key="8">
    <source>
        <dbReference type="PROSITE-ProRule" id="PRU01091"/>
    </source>
</evidence>
<feature type="domain" description="Response regulatory" evidence="9">
    <location>
        <begin position="3"/>
        <end position="116"/>
    </location>
</feature>
<sequence length="226" mass="26213">MKKILLVDDEIRMLDLLSLYLAPKGYNCIKKTSALEAIRFLEEDKADLILLDVMMPEMDGWEACKEIRKNWDIPIIMLTARSEKMDVVRGLKIGADDYISKPFDEEELIARIEAMLRRKKGNGGTIGFHGLSLNEESFNVSYNHQQVPVTPKEFSLLNLFLQNRNKVFTRDQLLTTIWGYSVGTEDRTIDSHVRNLRDKLRKTGFQVDEYLTTVWGLGYKWMDKDS</sequence>
<dbReference type="InterPro" id="IPR011006">
    <property type="entry name" value="CheY-like_superfamily"/>
</dbReference>
<dbReference type="RefSeq" id="WP_248735752.1">
    <property type="nucleotide sequence ID" value="NZ_CALBWS010000016.1"/>
</dbReference>
<dbReference type="PROSITE" id="PS50110">
    <property type="entry name" value="RESPONSE_REGULATORY"/>
    <property type="match status" value="1"/>
</dbReference>
<dbReference type="InterPro" id="IPR001789">
    <property type="entry name" value="Sig_transdc_resp-reg_receiver"/>
</dbReference>
<evidence type="ECO:0000256" key="1">
    <source>
        <dbReference type="ARBA" id="ARBA00004496"/>
    </source>
</evidence>
<evidence type="ECO:0000256" key="3">
    <source>
        <dbReference type="ARBA" id="ARBA00023012"/>
    </source>
</evidence>
<keyword evidence="4" id="KW-0805">Transcription regulation</keyword>
<comment type="subcellular location">
    <subcellularLocation>
        <location evidence="1">Cytoplasm</location>
    </subcellularLocation>
</comment>
<dbReference type="SMART" id="SM00862">
    <property type="entry name" value="Trans_reg_C"/>
    <property type="match status" value="1"/>
</dbReference>
<evidence type="ECO:0000256" key="7">
    <source>
        <dbReference type="PROSITE-ProRule" id="PRU00169"/>
    </source>
</evidence>
<keyword evidence="3" id="KW-0902">Two-component regulatory system</keyword>
<evidence type="ECO:0000256" key="4">
    <source>
        <dbReference type="ARBA" id="ARBA00023015"/>
    </source>
</evidence>
<dbReference type="Pfam" id="PF00072">
    <property type="entry name" value="Response_reg"/>
    <property type="match status" value="1"/>
</dbReference>
<keyword evidence="6" id="KW-0804">Transcription</keyword>
<evidence type="ECO:0000259" key="10">
    <source>
        <dbReference type="PROSITE" id="PS51755"/>
    </source>
</evidence>
<reference evidence="11" key="1">
    <citation type="submission" date="2022-04" db="EMBL/GenBank/DDBJ databases">
        <authorList>
            <person name="Criscuolo A."/>
        </authorList>
    </citation>
    <scope>NUCLEOTIDE SEQUENCE</scope>
    <source>
        <strain evidence="11">CIP111895</strain>
    </source>
</reference>
<comment type="caution">
    <text evidence="11">The sequence shown here is derived from an EMBL/GenBank/DDBJ whole genome shotgun (WGS) entry which is preliminary data.</text>
</comment>
<dbReference type="InterPro" id="IPR016032">
    <property type="entry name" value="Sig_transdc_resp-reg_C-effctor"/>
</dbReference>
<organism evidence="11 12">
    <name type="scientific">Neobacillus rhizosphaerae</name>
    <dbReference type="NCBI Taxonomy" id="2880965"/>
    <lineage>
        <taxon>Bacteria</taxon>
        <taxon>Bacillati</taxon>
        <taxon>Bacillota</taxon>
        <taxon>Bacilli</taxon>
        <taxon>Bacillales</taxon>
        <taxon>Bacillaceae</taxon>
        <taxon>Neobacillus</taxon>
    </lineage>
</organism>
<feature type="domain" description="OmpR/PhoB-type" evidence="10">
    <location>
        <begin position="123"/>
        <end position="223"/>
    </location>
</feature>
<dbReference type="CDD" id="cd00383">
    <property type="entry name" value="trans_reg_C"/>
    <property type="match status" value="1"/>
</dbReference>
<dbReference type="SUPFAM" id="SSF46894">
    <property type="entry name" value="C-terminal effector domain of the bipartite response regulators"/>
    <property type="match status" value="1"/>
</dbReference>
<dbReference type="EMBL" id="CALBWS010000016">
    <property type="protein sequence ID" value="CAH2715481.1"/>
    <property type="molecule type" value="Genomic_DNA"/>
</dbReference>
<keyword evidence="5 8" id="KW-0238">DNA-binding</keyword>
<dbReference type="Pfam" id="PF00486">
    <property type="entry name" value="Trans_reg_C"/>
    <property type="match status" value="1"/>
</dbReference>